<evidence type="ECO:0000313" key="3">
    <source>
        <dbReference type="Proteomes" id="UP000537825"/>
    </source>
</evidence>
<evidence type="ECO:0000313" key="2">
    <source>
        <dbReference type="EMBL" id="NBC43995.1"/>
    </source>
</evidence>
<keyword evidence="3" id="KW-1185">Reference proteome</keyword>
<name>A0A7X5BU52_9BACT</name>
<proteinExistence type="predicted"/>
<feature type="region of interest" description="Disordered" evidence="1">
    <location>
        <begin position="253"/>
        <end position="278"/>
    </location>
</feature>
<gene>
    <name evidence="2" type="ORF">GTZ93_29725</name>
</gene>
<organism evidence="2 3">
    <name type="scientific">Corallococcus exiguus</name>
    <dbReference type="NCBI Taxonomy" id="83462"/>
    <lineage>
        <taxon>Bacteria</taxon>
        <taxon>Pseudomonadati</taxon>
        <taxon>Myxococcota</taxon>
        <taxon>Myxococcia</taxon>
        <taxon>Myxococcales</taxon>
        <taxon>Cystobacterineae</taxon>
        <taxon>Myxococcaceae</taxon>
        <taxon>Corallococcus</taxon>
    </lineage>
</organism>
<sequence>MPREEIQLPRIEPSVVLELPPRGSVVPATLGDGTPLWVVHREDGTVSVFSALIPRTSDAASVRLTYWIPTMRRFIGAYVWDDRGTVLGNQGWDACTGECPSTDDMPDSARDLDAFQVERLEGEPARIRVGAPIAGAWRRMSRSPLPSWSQEPREGITPLLSLGQALALPEGTIVHVRGTAVLASASPPRVCERLDPWSCCAESNPRLYDVDGIPLRSVGLEVYSHGFALLRRYRDGFVQYDVGAKLDAPHAGGHLGITPPPDLAGWDPTQPPRVPICK</sequence>
<reference evidence="2 3" key="1">
    <citation type="submission" date="2020-01" db="EMBL/GenBank/DDBJ databases">
        <title>The draft genome sequence of Corallococcus exiguus DSM 14696.</title>
        <authorList>
            <person name="Zhang X."/>
            <person name="Zhu H."/>
        </authorList>
    </citation>
    <scope>NUCLEOTIDE SEQUENCE [LARGE SCALE GENOMIC DNA]</scope>
    <source>
        <strain evidence="2 3">DSM 14696</strain>
    </source>
</reference>
<dbReference type="EMBL" id="JAAAPK010000009">
    <property type="protein sequence ID" value="NBC43995.1"/>
    <property type="molecule type" value="Genomic_DNA"/>
</dbReference>
<dbReference type="AlphaFoldDB" id="A0A7X5BU52"/>
<evidence type="ECO:0000256" key="1">
    <source>
        <dbReference type="SAM" id="MobiDB-lite"/>
    </source>
</evidence>
<protein>
    <submittedName>
        <fullName evidence="2">Uncharacterized protein</fullName>
    </submittedName>
</protein>
<dbReference type="RefSeq" id="WP_139916967.1">
    <property type="nucleotide sequence ID" value="NZ_CBCSLE010000090.1"/>
</dbReference>
<accession>A0A7X5BU52</accession>
<comment type="caution">
    <text evidence="2">The sequence shown here is derived from an EMBL/GenBank/DDBJ whole genome shotgun (WGS) entry which is preliminary data.</text>
</comment>
<dbReference type="Proteomes" id="UP000537825">
    <property type="component" value="Unassembled WGS sequence"/>
</dbReference>
<feature type="compositionally biased region" description="Pro residues" evidence="1">
    <location>
        <begin position="269"/>
        <end position="278"/>
    </location>
</feature>